<organism evidence="6 7">
    <name type="scientific">Pseudonocardia kunmingensis</name>
    <dbReference type="NCBI Taxonomy" id="630975"/>
    <lineage>
        <taxon>Bacteria</taxon>
        <taxon>Bacillati</taxon>
        <taxon>Actinomycetota</taxon>
        <taxon>Actinomycetes</taxon>
        <taxon>Pseudonocardiales</taxon>
        <taxon>Pseudonocardiaceae</taxon>
        <taxon>Pseudonocardia</taxon>
    </lineage>
</organism>
<dbReference type="Gene3D" id="3.60.21.10">
    <property type="match status" value="1"/>
</dbReference>
<proteinExistence type="inferred from homology"/>
<comment type="caution">
    <text evidence="6">The sequence shown here is derived from an EMBL/GenBank/DDBJ whole genome shotgun (WGS) entry which is preliminary data.</text>
</comment>
<dbReference type="InterPro" id="IPR029052">
    <property type="entry name" value="Metallo-depent_PP-like"/>
</dbReference>
<evidence type="ECO:0000256" key="1">
    <source>
        <dbReference type="ARBA" id="ARBA00022723"/>
    </source>
</evidence>
<dbReference type="InterPro" id="IPR004843">
    <property type="entry name" value="Calcineurin-like_PHP"/>
</dbReference>
<dbReference type="PANTHER" id="PTHR42988">
    <property type="entry name" value="PHOSPHOHYDROLASE"/>
    <property type="match status" value="1"/>
</dbReference>
<dbReference type="InterPro" id="IPR050884">
    <property type="entry name" value="CNP_phosphodiesterase-III"/>
</dbReference>
<comment type="similarity">
    <text evidence="4">Belongs to the cyclic nucleotide phosphodiesterase class-III family.</text>
</comment>
<keyword evidence="3" id="KW-0408">Iron</keyword>
<reference evidence="6 7" key="1">
    <citation type="submission" date="2019-06" db="EMBL/GenBank/DDBJ databases">
        <title>Sequencing the genomes of 1000 actinobacteria strains.</title>
        <authorList>
            <person name="Klenk H.-P."/>
        </authorList>
    </citation>
    <scope>NUCLEOTIDE SEQUENCE [LARGE SCALE GENOMIC DNA]</scope>
    <source>
        <strain evidence="6 7">DSM 45301</strain>
    </source>
</reference>
<name>A0A543DR58_9PSEU</name>
<dbReference type="EMBL" id="VFPA01000002">
    <property type="protein sequence ID" value="TQM11808.1"/>
    <property type="molecule type" value="Genomic_DNA"/>
</dbReference>
<dbReference type="GO" id="GO:0046872">
    <property type="term" value="F:metal ion binding"/>
    <property type="evidence" value="ECO:0007669"/>
    <property type="project" value="UniProtKB-KW"/>
</dbReference>
<dbReference type="AlphaFoldDB" id="A0A543DR58"/>
<keyword evidence="1" id="KW-0479">Metal-binding</keyword>
<gene>
    <name evidence="6" type="ORF">FB558_4380</name>
</gene>
<feature type="domain" description="Calcineurin-like phosphoesterase" evidence="5">
    <location>
        <begin position="7"/>
        <end position="192"/>
    </location>
</feature>
<protein>
    <submittedName>
        <fullName evidence="6">Calcineurin-like phosphoesterase family protein</fullName>
    </submittedName>
</protein>
<evidence type="ECO:0000256" key="4">
    <source>
        <dbReference type="ARBA" id="ARBA00025742"/>
    </source>
</evidence>
<evidence type="ECO:0000313" key="6">
    <source>
        <dbReference type="EMBL" id="TQM11808.1"/>
    </source>
</evidence>
<dbReference type="Pfam" id="PF00149">
    <property type="entry name" value="Metallophos"/>
    <property type="match status" value="1"/>
</dbReference>
<evidence type="ECO:0000259" key="5">
    <source>
        <dbReference type="Pfam" id="PF00149"/>
    </source>
</evidence>
<evidence type="ECO:0000256" key="3">
    <source>
        <dbReference type="ARBA" id="ARBA00023004"/>
    </source>
</evidence>
<accession>A0A543DR58</accession>
<dbReference type="SUPFAM" id="SSF56300">
    <property type="entry name" value="Metallo-dependent phosphatases"/>
    <property type="match status" value="1"/>
</dbReference>
<dbReference type="RefSeq" id="WP_142056213.1">
    <property type="nucleotide sequence ID" value="NZ_VFPA01000002.1"/>
</dbReference>
<keyword evidence="2" id="KW-0378">Hydrolase</keyword>
<dbReference type="OrthoDB" id="5241795at2"/>
<evidence type="ECO:0000313" key="7">
    <source>
        <dbReference type="Proteomes" id="UP000315677"/>
    </source>
</evidence>
<evidence type="ECO:0000256" key="2">
    <source>
        <dbReference type="ARBA" id="ARBA00022801"/>
    </source>
</evidence>
<sequence length="271" mass="27974">MTARFLAVVSDSHLTADPASADALRAALAVVEAGARPDALLLPGDLAADGEPGAYRLLREVVDPVAARLGIPVVPVMGNHDERGAFRAALGAGGEPGDPWDTATRVGGLRIAVLDSTVPGHHHGALDPDQLERLRAELAEPAPEGTVLLLHHPPLPSPVPSVDLLRLRGTEKLAEVLAGTDVRIIVCGHAHYAGAGALAGIPVWIAPALIYRVDALPPAGRLRGVAGPAISRVDLVEGTAVATAILLGGEPVNDVDAAERVAWMRERIPAP</sequence>
<dbReference type="GO" id="GO:0016787">
    <property type="term" value="F:hydrolase activity"/>
    <property type="evidence" value="ECO:0007669"/>
    <property type="project" value="UniProtKB-KW"/>
</dbReference>
<dbReference type="PANTHER" id="PTHR42988:SF2">
    <property type="entry name" value="CYCLIC NUCLEOTIDE PHOSPHODIESTERASE CBUA0032-RELATED"/>
    <property type="match status" value="1"/>
</dbReference>
<dbReference type="Proteomes" id="UP000315677">
    <property type="component" value="Unassembled WGS sequence"/>
</dbReference>
<keyword evidence="7" id="KW-1185">Reference proteome</keyword>